<keyword evidence="6 7" id="KW-0472">Membrane</keyword>
<dbReference type="GO" id="GO:0005886">
    <property type="term" value="C:plasma membrane"/>
    <property type="evidence" value="ECO:0007669"/>
    <property type="project" value="TreeGrafter"/>
</dbReference>
<evidence type="ECO:0000259" key="8">
    <source>
        <dbReference type="PROSITE" id="PS51202"/>
    </source>
</evidence>
<keyword evidence="4" id="KW-0677">Repeat</keyword>
<dbReference type="AlphaFoldDB" id="A0A2T5H0Q8"/>
<feature type="domain" description="RCK C-terminal" evidence="8">
    <location>
        <begin position="62"/>
        <end position="142"/>
    </location>
</feature>
<dbReference type="RefSeq" id="WP_245890313.1">
    <property type="nucleotide sequence ID" value="NZ_QAOH01000034.1"/>
</dbReference>
<evidence type="ECO:0000313" key="10">
    <source>
        <dbReference type="Proteomes" id="UP000244077"/>
    </source>
</evidence>
<dbReference type="GO" id="GO:0006813">
    <property type="term" value="P:potassium ion transport"/>
    <property type="evidence" value="ECO:0007669"/>
    <property type="project" value="InterPro"/>
</dbReference>
<dbReference type="SUPFAM" id="SSF116726">
    <property type="entry name" value="TrkA C-terminal domain-like"/>
    <property type="match status" value="1"/>
</dbReference>
<dbReference type="Pfam" id="PF03600">
    <property type="entry name" value="CitMHS"/>
    <property type="match status" value="1"/>
</dbReference>
<dbReference type="PROSITE" id="PS01271">
    <property type="entry name" value="NA_SULFATE"/>
    <property type="match status" value="1"/>
</dbReference>
<evidence type="ECO:0000256" key="2">
    <source>
        <dbReference type="ARBA" id="ARBA00022448"/>
    </source>
</evidence>
<feature type="transmembrane region" description="Helical" evidence="7">
    <location>
        <begin position="201"/>
        <end position="220"/>
    </location>
</feature>
<reference evidence="9 10" key="1">
    <citation type="submission" date="2018-04" db="EMBL/GenBank/DDBJ databases">
        <title>Genomic Encyclopedia of Archaeal and Bacterial Type Strains, Phase II (KMG-II): from individual species to whole genera.</title>
        <authorList>
            <person name="Goeker M."/>
        </authorList>
    </citation>
    <scope>NUCLEOTIDE SEQUENCE [LARGE SCALE GENOMIC DNA]</scope>
    <source>
        <strain evidence="9 10">DSM 100434</strain>
    </source>
</reference>
<evidence type="ECO:0000256" key="1">
    <source>
        <dbReference type="ARBA" id="ARBA00004141"/>
    </source>
</evidence>
<evidence type="ECO:0000256" key="3">
    <source>
        <dbReference type="ARBA" id="ARBA00022692"/>
    </source>
</evidence>
<feature type="transmembrane region" description="Helical" evidence="7">
    <location>
        <begin position="160"/>
        <end position="189"/>
    </location>
</feature>
<protein>
    <submittedName>
        <fullName evidence="9">Citrate transporter</fullName>
    </submittedName>
</protein>
<dbReference type="InterPro" id="IPR051679">
    <property type="entry name" value="DASS-Related_Transporters"/>
</dbReference>
<evidence type="ECO:0000256" key="4">
    <source>
        <dbReference type="ARBA" id="ARBA00022737"/>
    </source>
</evidence>
<dbReference type="InterPro" id="IPR036721">
    <property type="entry name" value="RCK_C_sf"/>
</dbReference>
<feature type="transmembrane region" description="Helical" evidence="7">
    <location>
        <begin position="262"/>
        <end position="283"/>
    </location>
</feature>
<feature type="transmembrane region" description="Helical" evidence="7">
    <location>
        <begin position="232"/>
        <end position="256"/>
    </location>
</feature>
<organism evidence="9 10">
    <name type="scientific">Celeribacter persicus</name>
    <dbReference type="NCBI Taxonomy" id="1651082"/>
    <lineage>
        <taxon>Bacteria</taxon>
        <taxon>Pseudomonadati</taxon>
        <taxon>Pseudomonadota</taxon>
        <taxon>Alphaproteobacteria</taxon>
        <taxon>Rhodobacterales</taxon>
        <taxon>Roseobacteraceae</taxon>
        <taxon>Celeribacter</taxon>
    </lineage>
</organism>
<evidence type="ECO:0000256" key="6">
    <source>
        <dbReference type="ARBA" id="ARBA00023136"/>
    </source>
</evidence>
<accession>A0A2T5H0Q8</accession>
<dbReference type="Proteomes" id="UP000244077">
    <property type="component" value="Unassembled WGS sequence"/>
</dbReference>
<dbReference type="InterPro" id="IPR006037">
    <property type="entry name" value="RCK_C"/>
</dbReference>
<dbReference type="PANTHER" id="PTHR43652">
    <property type="entry name" value="BASIC AMINO ACID ANTIPORTER YFCC-RELATED"/>
    <property type="match status" value="1"/>
</dbReference>
<comment type="subcellular location">
    <subcellularLocation>
        <location evidence="1">Membrane</location>
        <topology evidence="1">Multi-pass membrane protein</topology>
    </subcellularLocation>
</comment>
<comment type="caution">
    <text evidence="9">The sequence shown here is derived from an EMBL/GenBank/DDBJ whole genome shotgun (WGS) entry which is preliminary data.</text>
</comment>
<sequence length="352" mass="37126">MTDVPDFRRSGTRLVDLIREDVSLRRDLSAQVLQAGDHVVLHTTDTEVAGYRANVGGGLAMPGLEPASARRRQVIEALVNDRKSPILDLGWRRSHGVYAIAVHRHGAALDLAESGLTLAPGDTVLLDGTIDDIERLARDEQLILLAPMLARAFRRGKAPLALAVLALVVLGSALELAPILPLAIIGAAIVLVTGCVEPDEGIGAIDGRLLLLIVGMLALGNAMQNSGAMEMIVDAISGPLTHLSPLLALALIYAATSVLTEVVTNNAVAVIMTPIGVGVAQTLGLDPRAFVVAIMFGASASFATPIGYQTNTMVYNAGGYKFTYFLRLGLPMNILAGLVTVLLVPVFWPLQL</sequence>
<name>A0A2T5H0Q8_9RHOB</name>
<feature type="transmembrane region" description="Helical" evidence="7">
    <location>
        <begin position="328"/>
        <end position="350"/>
    </location>
</feature>
<dbReference type="GO" id="GO:0008324">
    <property type="term" value="F:monoatomic cation transmembrane transporter activity"/>
    <property type="evidence" value="ECO:0007669"/>
    <property type="project" value="InterPro"/>
</dbReference>
<dbReference type="InterPro" id="IPR004680">
    <property type="entry name" value="Cit_transptr-like_dom"/>
</dbReference>
<keyword evidence="5 7" id="KW-1133">Transmembrane helix</keyword>
<keyword evidence="3 7" id="KW-0812">Transmembrane</keyword>
<dbReference type="Gene3D" id="3.30.70.1450">
    <property type="entry name" value="Regulator of K+ conductance, C-terminal domain"/>
    <property type="match status" value="1"/>
</dbReference>
<evidence type="ECO:0000256" key="7">
    <source>
        <dbReference type="SAM" id="Phobius"/>
    </source>
</evidence>
<dbReference type="InterPro" id="IPR031312">
    <property type="entry name" value="Na/sul_symport_CS"/>
</dbReference>
<dbReference type="EMBL" id="QAOH01000034">
    <property type="protein sequence ID" value="PTQ65137.1"/>
    <property type="molecule type" value="Genomic_DNA"/>
</dbReference>
<evidence type="ECO:0000256" key="5">
    <source>
        <dbReference type="ARBA" id="ARBA00022989"/>
    </source>
</evidence>
<feature type="transmembrane region" description="Helical" evidence="7">
    <location>
        <begin position="290"/>
        <end position="308"/>
    </location>
</feature>
<gene>
    <name evidence="9" type="ORF">C8N42_1349</name>
</gene>
<keyword evidence="10" id="KW-1185">Reference proteome</keyword>
<proteinExistence type="predicted"/>
<dbReference type="PROSITE" id="PS51202">
    <property type="entry name" value="RCK_C"/>
    <property type="match status" value="1"/>
</dbReference>
<dbReference type="PANTHER" id="PTHR43652:SF2">
    <property type="entry name" value="BASIC AMINO ACID ANTIPORTER YFCC-RELATED"/>
    <property type="match status" value="1"/>
</dbReference>
<evidence type="ECO:0000313" key="9">
    <source>
        <dbReference type="EMBL" id="PTQ65137.1"/>
    </source>
</evidence>
<keyword evidence="2" id="KW-0813">Transport</keyword>